<protein>
    <submittedName>
        <fullName evidence="4">CBS domain-containing protein</fullName>
    </submittedName>
</protein>
<dbReference type="SMART" id="SM00116">
    <property type="entry name" value="CBS"/>
    <property type="match status" value="1"/>
</dbReference>
<organism evidence="4 5">
    <name type="scientific">Kroppenstedtia pulmonis</name>
    <dbReference type="NCBI Taxonomy" id="1380685"/>
    <lineage>
        <taxon>Bacteria</taxon>
        <taxon>Bacillati</taxon>
        <taxon>Bacillota</taxon>
        <taxon>Bacilli</taxon>
        <taxon>Bacillales</taxon>
        <taxon>Thermoactinomycetaceae</taxon>
        <taxon>Kroppenstedtia</taxon>
    </lineage>
</organism>
<dbReference type="RefSeq" id="WP_173219532.1">
    <property type="nucleotide sequence ID" value="NZ_CP048104.1"/>
</dbReference>
<sequence length="161" mass="18476">MKETLSGLFSQEISKLVVPKEQVVTVYPDWSLERALQVLTRRGYTSVPVIDGEERVEGVISKTHILDLMLTSLDSQFTKLSQYQVREAMDQNHSGILANSVFSFAFDVLINRPYIPIIDMENRFAGILTRKVLMEKVTEHYQQEFLENMNTQSDHSDMSDS</sequence>
<dbReference type="SUPFAM" id="SSF54631">
    <property type="entry name" value="CBS-domain pair"/>
    <property type="match status" value="1"/>
</dbReference>
<proteinExistence type="predicted"/>
<keyword evidence="1 2" id="KW-0129">CBS domain</keyword>
<dbReference type="Proteomes" id="UP000503088">
    <property type="component" value="Chromosome"/>
</dbReference>
<dbReference type="InterPro" id="IPR046342">
    <property type="entry name" value="CBS_dom_sf"/>
</dbReference>
<dbReference type="Pfam" id="PF00571">
    <property type="entry name" value="CBS"/>
    <property type="match status" value="1"/>
</dbReference>
<accession>A0A7D4BG22</accession>
<evidence type="ECO:0000313" key="4">
    <source>
        <dbReference type="EMBL" id="QKG83215.1"/>
    </source>
</evidence>
<feature type="domain" description="CBS" evidence="3">
    <location>
        <begin position="17"/>
        <end position="75"/>
    </location>
</feature>
<dbReference type="PANTHER" id="PTHR43080:SF30">
    <property type="entry name" value="CYCLIC DI-AMP RECEPTOR B"/>
    <property type="match status" value="1"/>
</dbReference>
<reference evidence="4 5" key="1">
    <citation type="submission" date="2020-01" db="EMBL/GenBank/DDBJ databases">
        <authorList>
            <person name="Gulvik C.A."/>
            <person name="Batra D.G."/>
        </authorList>
    </citation>
    <scope>NUCLEOTIDE SEQUENCE [LARGE SCALE GENOMIC DNA]</scope>
    <source>
        <strain evidence="4 5">W9323</strain>
    </source>
</reference>
<dbReference type="PROSITE" id="PS51371">
    <property type="entry name" value="CBS"/>
    <property type="match status" value="1"/>
</dbReference>
<evidence type="ECO:0000259" key="3">
    <source>
        <dbReference type="PROSITE" id="PS51371"/>
    </source>
</evidence>
<evidence type="ECO:0000256" key="1">
    <source>
        <dbReference type="ARBA" id="ARBA00023122"/>
    </source>
</evidence>
<dbReference type="AlphaFoldDB" id="A0A7D4BG22"/>
<dbReference type="InterPro" id="IPR051257">
    <property type="entry name" value="Diverse_CBS-Domain"/>
</dbReference>
<dbReference type="EMBL" id="CP048104">
    <property type="protein sequence ID" value="QKG83215.1"/>
    <property type="molecule type" value="Genomic_DNA"/>
</dbReference>
<dbReference type="InterPro" id="IPR000644">
    <property type="entry name" value="CBS_dom"/>
</dbReference>
<dbReference type="KEGG" id="kpul:GXN76_01200"/>
<evidence type="ECO:0000256" key="2">
    <source>
        <dbReference type="PROSITE-ProRule" id="PRU00703"/>
    </source>
</evidence>
<gene>
    <name evidence="4" type="ORF">GXN76_01200</name>
</gene>
<dbReference type="PANTHER" id="PTHR43080">
    <property type="entry name" value="CBS DOMAIN-CONTAINING PROTEIN CBSX3, MITOCHONDRIAL"/>
    <property type="match status" value="1"/>
</dbReference>
<dbReference type="Gene3D" id="3.10.580.10">
    <property type="entry name" value="CBS-domain"/>
    <property type="match status" value="1"/>
</dbReference>
<name>A0A7D4BG22_9BACL</name>
<evidence type="ECO:0000313" key="5">
    <source>
        <dbReference type="Proteomes" id="UP000503088"/>
    </source>
</evidence>
<keyword evidence="5" id="KW-1185">Reference proteome</keyword>